<protein>
    <submittedName>
        <fullName evidence="2">DUF3800 domain-containing protein</fullName>
    </submittedName>
</protein>
<keyword evidence="3" id="KW-1185">Reference proteome</keyword>
<dbReference type="RefSeq" id="WP_143388884.1">
    <property type="nucleotide sequence ID" value="NZ_VJZL01000051.1"/>
</dbReference>
<evidence type="ECO:0000313" key="1">
    <source>
        <dbReference type="EMBL" id="TRX01945.1"/>
    </source>
</evidence>
<accession>A0A553BAE1</accession>
<evidence type="ECO:0000313" key="4">
    <source>
        <dbReference type="Proteomes" id="UP000318669"/>
    </source>
</evidence>
<dbReference type="EMBL" id="VJZN01000045">
    <property type="protein sequence ID" value="TRX01945.1"/>
    <property type="molecule type" value="Genomic_DNA"/>
</dbReference>
<comment type="caution">
    <text evidence="2">The sequence shown here is derived from an EMBL/GenBank/DDBJ whole genome shotgun (WGS) entry which is preliminary data.</text>
</comment>
<dbReference type="Proteomes" id="UP000318669">
    <property type="component" value="Unassembled WGS sequence"/>
</dbReference>
<dbReference type="Pfam" id="PF12686">
    <property type="entry name" value="DUF3800"/>
    <property type="match status" value="1"/>
</dbReference>
<organism evidence="2 4">
    <name type="scientific">Flavobacterium gawalongense</name>
    <dbReference type="NCBI Taxonomy" id="2594432"/>
    <lineage>
        <taxon>Bacteria</taxon>
        <taxon>Pseudomonadati</taxon>
        <taxon>Bacteroidota</taxon>
        <taxon>Flavobacteriia</taxon>
        <taxon>Flavobacteriales</taxon>
        <taxon>Flavobacteriaceae</taxon>
        <taxon>Flavobacterium</taxon>
    </lineage>
</organism>
<gene>
    <name evidence="2" type="ORF">FNW11_16460</name>
    <name evidence="1" type="ORF">FNW12_16700</name>
</gene>
<dbReference type="Proteomes" id="UP000318528">
    <property type="component" value="Unassembled WGS sequence"/>
</dbReference>
<dbReference type="EMBL" id="VJZL01000051">
    <property type="protein sequence ID" value="TRX05206.1"/>
    <property type="molecule type" value="Genomic_DNA"/>
</dbReference>
<evidence type="ECO:0000313" key="3">
    <source>
        <dbReference type="Proteomes" id="UP000318528"/>
    </source>
</evidence>
<evidence type="ECO:0000313" key="2">
    <source>
        <dbReference type="EMBL" id="TRX05206.1"/>
    </source>
</evidence>
<reference evidence="3 4" key="1">
    <citation type="submission" date="2019-07" db="EMBL/GenBank/DDBJ databases">
        <title>Novel species of Flavobacterium.</title>
        <authorList>
            <person name="Liu Q."/>
            <person name="Xin Y.-H."/>
        </authorList>
    </citation>
    <scope>NUCLEOTIDE SEQUENCE [LARGE SCALE GENOMIC DNA]</scope>
    <source>
        <strain evidence="1 3">GSP39</strain>
        <strain evidence="2 4">GSR22</strain>
    </source>
</reference>
<dbReference type="OrthoDB" id="9799211at2"/>
<proteinExistence type="predicted"/>
<sequence>MNNKYDFYIDESCHLENDHIPVMCIGYIKVPMQQYIQLKGEFNQILERNNQHSELKWNKFSNARTELYKELVDFFFRTPLEFRCILVKYKERLNHKDFNQGSHDNFYYKMIYFLLRPNESNGNEYRVFIDVKDTRGREKLKKINEVFDIEYKRKTPFVQFQHLHSHDNVFFQLADFFIGAITYKSRVVLEDIKNPIPSKMDFIKYLEQKSGFNLEEGTEPWETKFNIFDHQPKIKG</sequence>
<dbReference type="InterPro" id="IPR024524">
    <property type="entry name" value="DUF3800"/>
</dbReference>
<name>A0A553BAE1_9FLAO</name>
<dbReference type="AlphaFoldDB" id="A0A553BAE1"/>